<dbReference type="Gene3D" id="3.40.50.300">
    <property type="entry name" value="P-loop containing nucleotide triphosphate hydrolases"/>
    <property type="match status" value="1"/>
</dbReference>
<dbReference type="Proteomes" id="UP000192422">
    <property type="component" value="Chromosome"/>
</dbReference>
<proteinExistence type="predicted"/>
<evidence type="ECO:0000313" key="2">
    <source>
        <dbReference type="Proteomes" id="UP000192422"/>
    </source>
</evidence>
<organism evidence="1 2">
    <name type="scientific">Thioclava electrotropha</name>
    <dbReference type="NCBI Taxonomy" id="1549850"/>
    <lineage>
        <taxon>Bacteria</taxon>
        <taxon>Pseudomonadati</taxon>
        <taxon>Pseudomonadota</taxon>
        <taxon>Alphaproteobacteria</taxon>
        <taxon>Rhodobacterales</taxon>
        <taxon>Paracoccaceae</taxon>
        <taxon>Thioclava</taxon>
    </lineage>
</organism>
<reference evidence="1 2" key="1">
    <citation type="submission" date="2020-05" db="EMBL/GenBank/DDBJ databases">
        <title>Thioclava electrotropha strain Elox9 finished genome.</title>
        <authorList>
            <person name="Rowe A.R."/>
            <person name="Wilbanks E.G."/>
        </authorList>
    </citation>
    <scope>NUCLEOTIDE SEQUENCE [LARGE SCALE GENOMIC DNA]</scope>
    <source>
        <strain evidence="1 2">Elox9</strain>
    </source>
</reference>
<dbReference type="SUPFAM" id="SSF52540">
    <property type="entry name" value="P-loop containing nucleoside triphosphate hydrolases"/>
    <property type="match status" value="1"/>
</dbReference>
<accession>A0ABX6YVT9</accession>
<dbReference type="Pfam" id="PF05621">
    <property type="entry name" value="TniB"/>
    <property type="match status" value="1"/>
</dbReference>
<protein>
    <submittedName>
        <fullName evidence="1">AAA family ATPase</fullName>
    </submittedName>
</protein>
<dbReference type="InterPro" id="IPR027417">
    <property type="entry name" value="P-loop_NTPase"/>
</dbReference>
<dbReference type="RefSeq" id="WP_083078953.1">
    <property type="nucleotide sequence ID" value="NZ_CP053562.1"/>
</dbReference>
<name>A0ABX6YVT9_9RHOB</name>
<dbReference type="InterPro" id="IPR008868">
    <property type="entry name" value="TniB"/>
</dbReference>
<gene>
    <name evidence="1" type="ORF">AKL02_013325</name>
</gene>
<keyword evidence="2" id="KW-1185">Reference proteome</keyword>
<sequence>MNDIGKVMRILEDLRGLHVTNPRDAEFASQLQRLLAHDADGNPLPSALRFTSTGETRGIMIIDEPGGGKSTLVQRGLDRCAALQAEPGAPKRYLDAAVPSPATLKSMTRELLKDSGYPDVSKSREVWSMMELLRERISMLGVVAIWIDEAHDLFCADRNLILRALKSLMQGDAAVIVILSGTSALAEVVRSDPQVQRRFTSLILPPVDPKTDGDQIAGLIESYCQRAGLAPPAETDLVARVTHAARYRFGRTVEVVVNAIERALMDGADRLDMDHFAEAYALHEGAASERNVFLVEDWWNLRPDGEAEEAPSPRRRRKGRG</sequence>
<evidence type="ECO:0000313" key="1">
    <source>
        <dbReference type="EMBL" id="QPZ91773.1"/>
    </source>
</evidence>
<dbReference type="EMBL" id="CP053562">
    <property type="protein sequence ID" value="QPZ91773.1"/>
    <property type="molecule type" value="Genomic_DNA"/>
</dbReference>